<protein>
    <submittedName>
        <fullName evidence="1">Uncharacterized protein</fullName>
    </submittedName>
</protein>
<proteinExistence type="predicted"/>
<sequence length="646" mass="76220">MLLNRYYNQFRRLLLNTVGYITSYTLQPTDVNMYNPMYHIDIDLYYIKMSDDDLTINKGFELNKEIKSVSLSDPLEEIIVSTLSVIAFNSLTRKRILIVFDDDMAVDKNRSSFLVSLFKGLSFLRSEIITKTFDTKNEQIRMCDVPLALCLIKFLDLTYCLKQSDPYGTFRNIEEPVLDVTGLTKFLNSSFSQQQYLELLHCVYVKNNFYVLFGKEGIQLYDMLSSYSDENKGNECNLDFKEIVKTLFRVGEHSDKNSLLIFSDLVKYVQVTDNRKLIEYLHRGKVDIKNKVFTSNKFEIIVDDVIETSSRSDDNSIYFLQWRNQPVKEVNERREYVFTLLKQRIDVTKKRFNMLLIRMKNLYVPDIGYIGSTDGGFNAMATNMINYTKSFVSNLIFPTEGNTLDFIQQLDHKMCNKCERLFTRRMFFDMDKPQNLKEELVALLEEPDCITKYIYSLLINANIFPQFPRYEGFARNDDLLPTCKFPSNFPVTECRGENLQATNEELLKLDINIDLYALHFVKKFLYFRYEGFYLLTCLQFYNYKKYKDIARSELKKSSEDFENEKIWRVPFRRLTYFAKIKGFFSDHSETFFDGEPHKDRVSQFSSDVVNGWIDFTGPNYQLVKQFKDRKTEEEYSEMTATGEESY</sequence>
<name>A0A0F9WAE4_9MICR</name>
<reference evidence="1 2" key="1">
    <citation type="journal article" date="2015" name="Environ. Microbiol.">
        <title>Genome analyses suggest the presence of polyploidy and recent human-driven expansions in eight global populations of the honeybee pathogen Nosema ceranae.</title>
        <authorList>
            <person name="Pelin A."/>
            <person name="Selman M."/>
            <person name="Aris-Brosou S."/>
            <person name="Farinelli L."/>
            <person name="Corradi N."/>
        </authorList>
    </citation>
    <scope>NUCLEOTIDE SEQUENCE [LARGE SCALE GENOMIC DNA]</scope>
    <source>
        <strain evidence="1 2">PA08 1199</strain>
    </source>
</reference>
<dbReference type="Proteomes" id="UP000034350">
    <property type="component" value="Unassembled WGS sequence"/>
</dbReference>
<dbReference type="VEuPathDB" id="MicrosporidiaDB:AAJ76_580002233"/>
<dbReference type="RefSeq" id="XP_024330323.1">
    <property type="nucleotide sequence ID" value="XM_024476021.1"/>
</dbReference>
<comment type="caution">
    <text evidence="1">The sequence shown here is derived from an EMBL/GenBank/DDBJ whole genome shotgun (WGS) entry which is preliminary data.</text>
</comment>
<dbReference type="AlphaFoldDB" id="A0A0F9WAE4"/>
<gene>
    <name evidence="1" type="ORF">AAJ76_580002233</name>
</gene>
<evidence type="ECO:0000313" key="1">
    <source>
        <dbReference type="EMBL" id="KKO74581.1"/>
    </source>
</evidence>
<organism evidence="1 2">
    <name type="scientific">Vairimorpha ceranae</name>
    <dbReference type="NCBI Taxonomy" id="40302"/>
    <lineage>
        <taxon>Eukaryota</taxon>
        <taxon>Fungi</taxon>
        <taxon>Fungi incertae sedis</taxon>
        <taxon>Microsporidia</taxon>
        <taxon>Nosematidae</taxon>
        <taxon>Vairimorpha</taxon>
    </lineage>
</organism>
<dbReference type="EMBL" id="JPQZ01000058">
    <property type="protein sequence ID" value="KKO74581.1"/>
    <property type="molecule type" value="Genomic_DNA"/>
</dbReference>
<evidence type="ECO:0000313" key="2">
    <source>
        <dbReference type="Proteomes" id="UP000034350"/>
    </source>
</evidence>
<accession>A0A0F9WAE4</accession>
<dbReference type="VEuPathDB" id="MicrosporidiaDB:NCER_101092"/>
<dbReference type="GeneID" id="36320969"/>
<dbReference type="VEuPathDB" id="MicrosporidiaDB:G9O61_00g007790"/>
<keyword evidence="2" id="KW-1185">Reference proteome</keyword>